<name>A0AAW1RS39_9CHLO</name>
<feature type="region of interest" description="Disordered" evidence="1">
    <location>
        <begin position="70"/>
        <end position="92"/>
    </location>
</feature>
<evidence type="ECO:0000313" key="3">
    <source>
        <dbReference type="Proteomes" id="UP001438707"/>
    </source>
</evidence>
<proteinExistence type="predicted"/>
<gene>
    <name evidence="2" type="ORF">WJX74_000994</name>
</gene>
<dbReference type="AlphaFoldDB" id="A0AAW1RS39"/>
<dbReference type="EMBL" id="JALJOS010000007">
    <property type="protein sequence ID" value="KAK9836465.1"/>
    <property type="molecule type" value="Genomic_DNA"/>
</dbReference>
<protein>
    <submittedName>
        <fullName evidence="2">Uncharacterized protein</fullName>
    </submittedName>
</protein>
<dbReference type="Proteomes" id="UP001438707">
    <property type="component" value="Unassembled WGS sequence"/>
</dbReference>
<comment type="caution">
    <text evidence="2">The sequence shown here is derived from an EMBL/GenBank/DDBJ whole genome shotgun (WGS) entry which is preliminary data.</text>
</comment>
<accession>A0AAW1RS39</accession>
<evidence type="ECO:0000256" key="1">
    <source>
        <dbReference type="SAM" id="MobiDB-lite"/>
    </source>
</evidence>
<sequence length="149" mass="16214">MGPGRSTRAPIFSTQHELPQPRPVTPACKARARSCTRPASLAKAFVQATWTVIAEGYSMQAAAVTGHADIGPEEEMPSPSNFNRPPKASINPRFNQVMPKACCRRCPLQETSATFPAQASPVQGMPRCQYAIRHGHAREFFQTPEQAPG</sequence>
<organism evidence="2 3">
    <name type="scientific">Apatococcus lobatus</name>
    <dbReference type="NCBI Taxonomy" id="904363"/>
    <lineage>
        <taxon>Eukaryota</taxon>
        <taxon>Viridiplantae</taxon>
        <taxon>Chlorophyta</taxon>
        <taxon>core chlorophytes</taxon>
        <taxon>Trebouxiophyceae</taxon>
        <taxon>Chlorellales</taxon>
        <taxon>Chlorellaceae</taxon>
        <taxon>Apatococcus</taxon>
    </lineage>
</organism>
<feature type="region of interest" description="Disordered" evidence="1">
    <location>
        <begin position="1"/>
        <end position="24"/>
    </location>
</feature>
<keyword evidence="3" id="KW-1185">Reference proteome</keyword>
<evidence type="ECO:0000313" key="2">
    <source>
        <dbReference type="EMBL" id="KAK9836465.1"/>
    </source>
</evidence>
<reference evidence="2 3" key="1">
    <citation type="journal article" date="2024" name="Nat. Commun.">
        <title>Phylogenomics reveals the evolutionary origins of lichenization in chlorophyte algae.</title>
        <authorList>
            <person name="Puginier C."/>
            <person name="Libourel C."/>
            <person name="Otte J."/>
            <person name="Skaloud P."/>
            <person name="Haon M."/>
            <person name="Grisel S."/>
            <person name="Petersen M."/>
            <person name="Berrin J.G."/>
            <person name="Delaux P.M."/>
            <person name="Dal Grande F."/>
            <person name="Keller J."/>
        </authorList>
    </citation>
    <scope>NUCLEOTIDE SEQUENCE [LARGE SCALE GENOMIC DNA]</scope>
    <source>
        <strain evidence="2 3">SAG 2145</strain>
    </source>
</reference>